<accession>A0A2V4CGN1</accession>
<dbReference type="AlphaFoldDB" id="A0A2V4CGN1"/>
<sequence>MIKINYKIQFVLFAICLFFIGLGIFQMIDQGLKTDVDVFWQISHFVPFIMGAIIFGANIFTKRIEKFR</sequence>
<evidence type="ECO:0000256" key="1">
    <source>
        <dbReference type="SAM" id="Phobius"/>
    </source>
</evidence>
<name>A0A2V4CGN1_9FLAO</name>
<keyword evidence="3" id="KW-1185">Reference proteome</keyword>
<reference evidence="2 3" key="1">
    <citation type="submission" date="2018-05" db="EMBL/GenBank/DDBJ databases">
        <title>Flavobacterium sp. strain IMCC34758, incomplete genome.</title>
        <authorList>
            <person name="Joung Y."/>
        </authorList>
    </citation>
    <scope>NUCLEOTIDE SEQUENCE [LARGE SCALE GENOMIC DNA]</scope>
    <source>
        <strain evidence="2 3">IMCC34758</strain>
    </source>
</reference>
<dbReference type="EMBL" id="QJHL01000002">
    <property type="protein sequence ID" value="PXY45144.1"/>
    <property type="molecule type" value="Genomic_DNA"/>
</dbReference>
<feature type="transmembrane region" description="Helical" evidence="1">
    <location>
        <begin position="40"/>
        <end position="60"/>
    </location>
</feature>
<dbReference type="Proteomes" id="UP000247681">
    <property type="component" value="Unassembled WGS sequence"/>
</dbReference>
<dbReference type="OrthoDB" id="1366063at2"/>
<dbReference type="RefSeq" id="WP_110346653.1">
    <property type="nucleotide sequence ID" value="NZ_QJHL01000002.1"/>
</dbReference>
<keyword evidence="1" id="KW-0472">Membrane</keyword>
<protein>
    <submittedName>
        <fullName evidence="2">Uncharacterized protein</fullName>
    </submittedName>
</protein>
<comment type="caution">
    <text evidence="2">The sequence shown here is derived from an EMBL/GenBank/DDBJ whole genome shotgun (WGS) entry which is preliminary data.</text>
</comment>
<gene>
    <name evidence="2" type="ORF">DMB68_10605</name>
</gene>
<organism evidence="2 3">
    <name type="scientific">Flavobacterium hydrophilum</name>
    <dbReference type="NCBI Taxonomy" id="2211445"/>
    <lineage>
        <taxon>Bacteria</taxon>
        <taxon>Pseudomonadati</taxon>
        <taxon>Bacteroidota</taxon>
        <taxon>Flavobacteriia</taxon>
        <taxon>Flavobacteriales</taxon>
        <taxon>Flavobacteriaceae</taxon>
        <taxon>Flavobacterium</taxon>
    </lineage>
</organism>
<keyword evidence="1" id="KW-1133">Transmembrane helix</keyword>
<evidence type="ECO:0000313" key="3">
    <source>
        <dbReference type="Proteomes" id="UP000247681"/>
    </source>
</evidence>
<feature type="transmembrane region" description="Helical" evidence="1">
    <location>
        <begin position="10"/>
        <end position="28"/>
    </location>
</feature>
<proteinExistence type="predicted"/>
<evidence type="ECO:0000313" key="2">
    <source>
        <dbReference type="EMBL" id="PXY45144.1"/>
    </source>
</evidence>
<keyword evidence="1" id="KW-0812">Transmembrane</keyword>